<gene>
    <name evidence="1" type="ORF">CCMP2556_LOCUS12395</name>
</gene>
<accession>A0ABP0JNZ0</accession>
<comment type="caution">
    <text evidence="1">The sequence shown here is derived from an EMBL/GenBank/DDBJ whole genome shotgun (WGS) entry which is preliminary data.</text>
</comment>
<dbReference type="Gene3D" id="2.30.30.140">
    <property type="match status" value="2"/>
</dbReference>
<dbReference type="EMBL" id="CAXAMN010006003">
    <property type="protein sequence ID" value="CAK9016166.1"/>
    <property type="molecule type" value="Genomic_DNA"/>
</dbReference>
<proteinExistence type="predicted"/>
<protein>
    <submittedName>
        <fullName evidence="1">Uncharacterized protein</fullName>
    </submittedName>
</protein>
<name>A0ABP0JNZ0_9DINO</name>
<evidence type="ECO:0000313" key="2">
    <source>
        <dbReference type="Proteomes" id="UP001642484"/>
    </source>
</evidence>
<sequence>MGSAASIVRAPIHGASVDEVTKIFEELHEPDRKKLLSAMAASQSQRARYGGEYLIHWDTTRGFEGKFSGDEFVAHDGDRRAVSKSEIYKLGEEWKCDDRVWAYWTKDNKYLNSGKVTAVGAEKSYVEFDDGDKGPVPNGWIHKMVRIGSGTARYGGEYLIHWDTTRGFEGKFSGDEFVAHDGDRRAVLKSEIYKLGEEWKCNDRVWAYWTEDHKYLNSGKVTTVGAEKSYVEFDDKDKGPIPNGWIHKMVKHETDNGNESNLSNNNS</sequence>
<reference evidence="1 2" key="1">
    <citation type="submission" date="2024-02" db="EMBL/GenBank/DDBJ databases">
        <authorList>
            <person name="Chen Y."/>
            <person name="Shah S."/>
            <person name="Dougan E. K."/>
            <person name="Thang M."/>
            <person name="Chan C."/>
        </authorList>
    </citation>
    <scope>NUCLEOTIDE SEQUENCE [LARGE SCALE GENOMIC DNA]</scope>
</reference>
<dbReference type="Proteomes" id="UP001642484">
    <property type="component" value="Unassembled WGS sequence"/>
</dbReference>
<organism evidence="1 2">
    <name type="scientific">Durusdinium trenchii</name>
    <dbReference type="NCBI Taxonomy" id="1381693"/>
    <lineage>
        <taxon>Eukaryota</taxon>
        <taxon>Sar</taxon>
        <taxon>Alveolata</taxon>
        <taxon>Dinophyceae</taxon>
        <taxon>Suessiales</taxon>
        <taxon>Symbiodiniaceae</taxon>
        <taxon>Durusdinium</taxon>
    </lineage>
</organism>
<keyword evidence="2" id="KW-1185">Reference proteome</keyword>
<evidence type="ECO:0000313" key="1">
    <source>
        <dbReference type="EMBL" id="CAK9016166.1"/>
    </source>
</evidence>